<proteinExistence type="inferred from homology"/>
<gene>
    <name evidence="8" type="ORF">MAR_026238</name>
</gene>
<evidence type="ECO:0000313" key="8">
    <source>
        <dbReference type="EMBL" id="WAR12058.1"/>
    </source>
</evidence>
<comment type="similarity">
    <text evidence="1">Belongs to the protein-tyrosine phosphatase family. Non-receptor class dual specificity subfamily.</text>
</comment>
<dbReference type="InterPro" id="IPR029021">
    <property type="entry name" value="Prot-tyrosine_phosphatase-like"/>
</dbReference>
<evidence type="ECO:0000313" key="9">
    <source>
        <dbReference type="Proteomes" id="UP001164746"/>
    </source>
</evidence>
<protein>
    <submittedName>
        <fullName evidence="8">DUS22-like protein</fullName>
    </submittedName>
</protein>
<accession>A0ABY7EQ03</accession>
<dbReference type="Proteomes" id="UP001164746">
    <property type="component" value="Chromosome 8"/>
</dbReference>
<dbReference type="PANTHER" id="PTHR45948:SF2">
    <property type="entry name" value="DUAL SPECIFICITY PROTEIN PHOSPHATASE"/>
    <property type="match status" value="1"/>
</dbReference>
<sequence length="272" mass="30276">MGNGMNKIIGGVYVGNFRDSKDIDQLTKNNITHILSIHDNAKALREDREYLCIVASDTPEQSLVEFFPECIDFIHKARLTTKLGWRDALNCIRGARNCAQPNYGFQKQLQEYENENLEKARAEFKAKYPDSPFDDARDCEINLKSYRHFLSTGETSPGPELYALPHRAYGDRKRGNNSSTNLVNKGEINEKLGDSPVNKESNSGNIDMNKEGKTCSDNLDGISQEKGSHSGNEDAFKGDKCDKSEESDGLSVLKGKIECACVSGENCECENS</sequence>
<dbReference type="SUPFAM" id="SSF52799">
    <property type="entry name" value="(Phosphotyrosine protein) phosphatases II"/>
    <property type="match status" value="1"/>
</dbReference>
<evidence type="ECO:0000256" key="3">
    <source>
        <dbReference type="ARBA" id="ARBA00022912"/>
    </source>
</evidence>
<evidence type="ECO:0000256" key="5">
    <source>
        <dbReference type="ARBA" id="ARBA00048336"/>
    </source>
</evidence>
<keyword evidence="3" id="KW-0904">Protein phosphatase</keyword>
<evidence type="ECO:0000256" key="1">
    <source>
        <dbReference type="ARBA" id="ARBA00008601"/>
    </source>
</evidence>
<evidence type="ECO:0000256" key="2">
    <source>
        <dbReference type="ARBA" id="ARBA00022801"/>
    </source>
</evidence>
<feature type="compositionally biased region" description="Basic and acidic residues" evidence="6">
    <location>
        <begin position="226"/>
        <end position="246"/>
    </location>
</feature>
<feature type="domain" description="Tyrosine-protein phosphatase" evidence="7">
    <location>
        <begin position="4"/>
        <end position="115"/>
    </location>
</feature>
<dbReference type="Gene3D" id="3.90.190.10">
    <property type="entry name" value="Protein tyrosine phosphatase superfamily"/>
    <property type="match status" value="2"/>
</dbReference>
<evidence type="ECO:0000256" key="4">
    <source>
        <dbReference type="ARBA" id="ARBA00047761"/>
    </source>
</evidence>
<comment type="catalytic activity">
    <reaction evidence="4">
        <text>O-phospho-L-seryl-[protein] + H2O = L-seryl-[protein] + phosphate</text>
        <dbReference type="Rhea" id="RHEA:20629"/>
        <dbReference type="Rhea" id="RHEA-COMP:9863"/>
        <dbReference type="Rhea" id="RHEA-COMP:11604"/>
        <dbReference type="ChEBI" id="CHEBI:15377"/>
        <dbReference type="ChEBI" id="CHEBI:29999"/>
        <dbReference type="ChEBI" id="CHEBI:43474"/>
        <dbReference type="ChEBI" id="CHEBI:83421"/>
        <dbReference type="EC" id="3.1.3.16"/>
    </reaction>
</comment>
<evidence type="ECO:0000256" key="6">
    <source>
        <dbReference type="SAM" id="MobiDB-lite"/>
    </source>
</evidence>
<comment type="catalytic activity">
    <reaction evidence="5">
        <text>O-phospho-L-threonyl-[protein] + H2O = L-threonyl-[protein] + phosphate</text>
        <dbReference type="Rhea" id="RHEA:47004"/>
        <dbReference type="Rhea" id="RHEA-COMP:11060"/>
        <dbReference type="Rhea" id="RHEA-COMP:11605"/>
        <dbReference type="ChEBI" id="CHEBI:15377"/>
        <dbReference type="ChEBI" id="CHEBI:30013"/>
        <dbReference type="ChEBI" id="CHEBI:43474"/>
        <dbReference type="ChEBI" id="CHEBI:61977"/>
        <dbReference type="EC" id="3.1.3.16"/>
    </reaction>
</comment>
<dbReference type="PANTHER" id="PTHR45948">
    <property type="entry name" value="DUAL SPECIFICITY PROTEIN PHOSPHATASE DDB_G0269404-RELATED"/>
    <property type="match status" value="1"/>
</dbReference>
<name>A0ABY7EQ03_MYAAR</name>
<dbReference type="SMART" id="SM00195">
    <property type="entry name" value="DSPc"/>
    <property type="match status" value="1"/>
</dbReference>
<feature type="region of interest" description="Disordered" evidence="6">
    <location>
        <begin position="169"/>
        <end position="249"/>
    </location>
</feature>
<keyword evidence="2" id="KW-0378">Hydrolase</keyword>
<dbReference type="EMBL" id="CP111019">
    <property type="protein sequence ID" value="WAR12058.1"/>
    <property type="molecule type" value="Genomic_DNA"/>
</dbReference>
<evidence type="ECO:0000259" key="7">
    <source>
        <dbReference type="SMART" id="SM00195"/>
    </source>
</evidence>
<keyword evidence="9" id="KW-1185">Reference proteome</keyword>
<organism evidence="8 9">
    <name type="scientific">Mya arenaria</name>
    <name type="common">Soft-shell clam</name>
    <dbReference type="NCBI Taxonomy" id="6604"/>
    <lineage>
        <taxon>Eukaryota</taxon>
        <taxon>Metazoa</taxon>
        <taxon>Spiralia</taxon>
        <taxon>Lophotrochozoa</taxon>
        <taxon>Mollusca</taxon>
        <taxon>Bivalvia</taxon>
        <taxon>Autobranchia</taxon>
        <taxon>Heteroconchia</taxon>
        <taxon>Euheterodonta</taxon>
        <taxon>Imparidentia</taxon>
        <taxon>Neoheterodontei</taxon>
        <taxon>Myida</taxon>
        <taxon>Myoidea</taxon>
        <taxon>Myidae</taxon>
        <taxon>Mya</taxon>
    </lineage>
</organism>
<reference evidence="8" key="1">
    <citation type="submission" date="2022-11" db="EMBL/GenBank/DDBJ databases">
        <title>Centuries of genome instability and evolution in soft-shell clam transmissible cancer (bioRxiv).</title>
        <authorList>
            <person name="Hart S.F.M."/>
            <person name="Yonemitsu M.A."/>
            <person name="Giersch R.M."/>
            <person name="Beal B.F."/>
            <person name="Arriagada G."/>
            <person name="Davis B.W."/>
            <person name="Ostrander E.A."/>
            <person name="Goff S.P."/>
            <person name="Metzger M.J."/>
        </authorList>
    </citation>
    <scope>NUCLEOTIDE SEQUENCE</scope>
    <source>
        <strain evidence="8">MELC-2E11</strain>
        <tissue evidence="8">Siphon/mantle</tissue>
    </source>
</reference>
<dbReference type="InterPro" id="IPR020422">
    <property type="entry name" value="TYR_PHOSPHATASE_DUAL_dom"/>
</dbReference>